<feature type="compositionally biased region" description="Polar residues" evidence="1">
    <location>
        <begin position="240"/>
        <end position="255"/>
    </location>
</feature>
<protein>
    <submittedName>
        <fullName evidence="2">Uncharacterized protein</fullName>
    </submittedName>
</protein>
<feature type="compositionally biased region" description="Basic and acidic residues" evidence="1">
    <location>
        <begin position="290"/>
        <end position="306"/>
    </location>
</feature>
<feature type="compositionally biased region" description="Acidic residues" evidence="1">
    <location>
        <begin position="221"/>
        <end position="233"/>
    </location>
</feature>
<reference evidence="2 3" key="1">
    <citation type="journal article" date="2023" name="IMA Fungus">
        <title>Comparative genomic study of the Penicillium genus elucidates a diverse pangenome and 15 lateral gene transfer events.</title>
        <authorList>
            <person name="Petersen C."/>
            <person name="Sorensen T."/>
            <person name="Nielsen M.R."/>
            <person name="Sondergaard T.E."/>
            <person name="Sorensen J.L."/>
            <person name="Fitzpatrick D.A."/>
            <person name="Frisvad J.C."/>
            <person name="Nielsen K.L."/>
        </authorList>
    </citation>
    <scope>NUCLEOTIDE SEQUENCE [LARGE SCALE GENOMIC DNA]</scope>
    <source>
        <strain evidence="2 3">IBT 29057</strain>
    </source>
</reference>
<comment type="caution">
    <text evidence="2">The sequence shown here is derived from an EMBL/GenBank/DDBJ whole genome shotgun (WGS) entry which is preliminary data.</text>
</comment>
<dbReference type="AlphaFoldDB" id="A0AAD6GS91"/>
<sequence length="339" mass="38675">MSDDEEYYEWEEEYLYEDLVPDFVVSESYRPEIDKEKEYTGKIRKRVRNKDKVLTQPLLQDELAQSSYYEAALYEDPAIDVEDYFSDWEYYSDDYYDDDPSVKQSIPNPPPTKKARRALAQAQTNSQTHANRVTRPKSSMDPDISSFQGVVWKTPALDINQDVAIFYEPIGDKVALLKDWREIFKSAQPALNKSRLRKRKMREDEAEEQGEGENVAVEVSFADDDFPCDDDDDERRLDSSEQMSDIVSMDNSMTDTADAGDASNTTPELGQSPKPAPTSTPAKRGRKRKAEVPADEIKNSEIDSTRTRSKRVAAKKGDGEDNLVSTTSAPTRRSTRQKK</sequence>
<organism evidence="2 3">
    <name type="scientific">Penicillium hetheringtonii</name>
    <dbReference type="NCBI Taxonomy" id="911720"/>
    <lineage>
        <taxon>Eukaryota</taxon>
        <taxon>Fungi</taxon>
        <taxon>Dikarya</taxon>
        <taxon>Ascomycota</taxon>
        <taxon>Pezizomycotina</taxon>
        <taxon>Eurotiomycetes</taxon>
        <taxon>Eurotiomycetidae</taxon>
        <taxon>Eurotiales</taxon>
        <taxon>Aspergillaceae</taxon>
        <taxon>Penicillium</taxon>
    </lineage>
</organism>
<evidence type="ECO:0000313" key="2">
    <source>
        <dbReference type="EMBL" id="KAJ5585969.1"/>
    </source>
</evidence>
<gene>
    <name evidence="2" type="ORF">N7450_005756</name>
</gene>
<feature type="region of interest" description="Disordered" evidence="1">
    <location>
        <begin position="120"/>
        <end position="142"/>
    </location>
</feature>
<evidence type="ECO:0000313" key="3">
    <source>
        <dbReference type="Proteomes" id="UP001216150"/>
    </source>
</evidence>
<dbReference type="EMBL" id="JAQJAC010000004">
    <property type="protein sequence ID" value="KAJ5585969.1"/>
    <property type="molecule type" value="Genomic_DNA"/>
</dbReference>
<accession>A0AAD6GS91</accession>
<dbReference type="Proteomes" id="UP001216150">
    <property type="component" value="Unassembled WGS sequence"/>
</dbReference>
<keyword evidence="3" id="KW-1185">Reference proteome</keyword>
<evidence type="ECO:0000256" key="1">
    <source>
        <dbReference type="SAM" id="MobiDB-lite"/>
    </source>
</evidence>
<feature type="compositionally biased region" description="Polar residues" evidence="1">
    <location>
        <begin position="121"/>
        <end position="131"/>
    </location>
</feature>
<name>A0AAD6GS91_9EURO</name>
<proteinExistence type="predicted"/>
<feature type="region of interest" description="Disordered" evidence="1">
    <location>
        <begin position="194"/>
        <end position="339"/>
    </location>
</feature>